<evidence type="ECO:0000313" key="18">
    <source>
        <dbReference type="Proteomes" id="UP001189429"/>
    </source>
</evidence>
<evidence type="ECO:0000256" key="2">
    <source>
        <dbReference type="ARBA" id="ARBA00022448"/>
    </source>
</evidence>
<dbReference type="CDD" id="cd00051">
    <property type="entry name" value="EFh"/>
    <property type="match status" value="1"/>
</dbReference>
<evidence type="ECO:0000259" key="16">
    <source>
        <dbReference type="PROSITE" id="PS50222"/>
    </source>
</evidence>
<dbReference type="Gene3D" id="1.10.238.10">
    <property type="entry name" value="EF-hand"/>
    <property type="match status" value="1"/>
</dbReference>
<evidence type="ECO:0000256" key="15">
    <source>
        <dbReference type="SAM" id="Phobius"/>
    </source>
</evidence>
<dbReference type="SUPFAM" id="SSF81324">
    <property type="entry name" value="Voltage-gated potassium channels"/>
    <property type="match status" value="1"/>
</dbReference>
<dbReference type="Proteomes" id="UP001189429">
    <property type="component" value="Unassembled WGS sequence"/>
</dbReference>
<protein>
    <recommendedName>
        <fullName evidence="16">EF-hand domain-containing protein</fullName>
    </recommendedName>
</protein>
<evidence type="ECO:0000256" key="5">
    <source>
        <dbReference type="ARBA" id="ARBA00022673"/>
    </source>
</evidence>
<keyword evidence="3" id="KW-0597">Phosphoprotein</keyword>
<dbReference type="InterPro" id="IPR050599">
    <property type="entry name" value="VDCC_alpha-1_subunit"/>
</dbReference>
<keyword evidence="4" id="KW-0109">Calcium transport</keyword>
<sequence length="542" mass="60079">MEMCDGSPGRFEELLRELRAEHERLMRRLSAEAPPGEAPLAPTGGAPAGWGAPGCAAGDAPLELPGVPAPAPRDGSVARGPLGRPSSPSPMLHIVPGAETMNDSRSSEASLDCEHPARKTNQFSRAVSTRIGRMWKSLMDGPEQTTDIFAVGDTDERHGLARWVTSTGFELTMAFIIFMNTLCIAAEAQYNGMESGYNAGVAPRMTEPADQAWPGAARVFYGLEWFYGVLFTTELALKMVAIPKKTLKDSWTVIDVIVVVFFWVEVLASDLPFPPTLIRLARMARLLRFLRVVKTIRGFASLYLMLQSIKGSVSALGWSSAVLLLGEMMLALALNLLLKDYWEDEFFDLEKRQTLYEYYGTFTKSLLTMVEMLLGNWYSITRILIHFNELFMLFGICHQLILGFAVIEVISGVFLNETFKVANLDDSIMLNEVRRAAKAERIKLTEFFQKADKDGSGLVDQDELKAVLDNKQVGEWLSAMGLDLSDIDRVFAMLDTDGDGQLSCQELVDGASVLKKPARAVDLQAVQQMLQDIRTRLTAKEW</sequence>
<feature type="transmembrane region" description="Helical" evidence="15">
    <location>
        <begin position="390"/>
        <end position="415"/>
    </location>
</feature>
<keyword evidence="6 15" id="KW-0812">Transmembrane</keyword>
<evidence type="ECO:0000256" key="13">
    <source>
        <dbReference type="ARBA" id="ARBA00023303"/>
    </source>
</evidence>
<dbReference type="InterPro" id="IPR027359">
    <property type="entry name" value="Volt_channel_dom_sf"/>
</dbReference>
<gene>
    <name evidence="17" type="ORF">PCOR1329_LOCUS9279</name>
</gene>
<evidence type="ECO:0000256" key="7">
    <source>
        <dbReference type="ARBA" id="ARBA00022837"/>
    </source>
</evidence>
<evidence type="ECO:0000256" key="14">
    <source>
        <dbReference type="SAM" id="MobiDB-lite"/>
    </source>
</evidence>
<dbReference type="InterPro" id="IPR005821">
    <property type="entry name" value="Ion_trans_dom"/>
</dbReference>
<proteinExistence type="predicted"/>
<evidence type="ECO:0000256" key="10">
    <source>
        <dbReference type="ARBA" id="ARBA00023065"/>
    </source>
</evidence>
<dbReference type="PROSITE" id="PS00018">
    <property type="entry name" value="EF_HAND_1"/>
    <property type="match status" value="2"/>
</dbReference>
<evidence type="ECO:0000256" key="11">
    <source>
        <dbReference type="ARBA" id="ARBA00023136"/>
    </source>
</evidence>
<evidence type="ECO:0000256" key="3">
    <source>
        <dbReference type="ARBA" id="ARBA00022553"/>
    </source>
</evidence>
<feature type="transmembrane region" description="Helical" evidence="15">
    <location>
        <begin position="318"/>
        <end position="338"/>
    </location>
</feature>
<accession>A0ABN9Q6K0</accession>
<dbReference type="PANTHER" id="PTHR45628:SF7">
    <property type="entry name" value="VOLTAGE-DEPENDENT CALCIUM CHANNEL TYPE A SUBUNIT ALPHA-1"/>
    <property type="match status" value="1"/>
</dbReference>
<feature type="region of interest" description="Disordered" evidence="14">
    <location>
        <begin position="30"/>
        <end position="115"/>
    </location>
</feature>
<dbReference type="Gene3D" id="1.20.120.350">
    <property type="entry name" value="Voltage-gated potassium channels. Chain C"/>
    <property type="match status" value="1"/>
</dbReference>
<dbReference type="InterPro" id="IPR002048">
    <property type="entry name" value="EF_hand_dom"/>
</dbReference>
<comment type="subcellular location">
    <subcellularLocation>
        <location evidence="1">Membrane</location>
        <topology evidence="1">Multi-pass membrane protein</topology>
    </subcellularLocation>
</comment>
<dbReference type="Pfam" id="PF00520">
    <property type="entry name" value="Ion_trans"/>
    <property type="match status" value="1"/>
</dbReference>
<feature type="domain" description="EF-hand" evidence="16">
    <location>
        <begin position="439"/>
        <end position="474"/>
    </location>
</feature>
<keyword evidence="11 15" id="KW-0472">Membrane</keyword>
<keyword evidence="2" id="KW-0813">Transport</keyword>
<feature type="transmembrane region" description="Helical" evidence="15">
    <location>
        <begin position="358"/>
        <end position="378"/>
    </location>
</feature>
<organism evidence="17 18">
    <name type="scientific">Prorocentrum cordatum</name>
    <dbReference type="NCBI Taxonomy" id="2364126"/>
    <lineage>
        <taxon>Eukaryota</taxon>
        <taxon>Sar</taxon>
        <taxon>Alveolata</taxon>
        <taxon>Dinophyceae</taxon>
        <taxon>Prorocentrales</taxon>
        <taxon>Prorocentraceae</taxon>
        <taxon>Prorocentrum</taxon>
    </lineage>
</organism>
<keyword evidence="18" id="KW-1185">Reference proteome</keyword>
<dbReference type="InterPro" id="IPR011992">
    <property type="entry name" value="EF-hand-dom_pair"/>
</dbReference>
<keyword evidence="10" id="KW-0406">Ion transport</keyword>
<evidence type="ECO:0000256" key="8">
    <source>
        <dbReference type="ARBA" id="ARBA00022882"/>
    </source>
</evidence>
<dbReference type="InterPro" id="IPR018247">
    <property type="entry name" value="EF_Hand_1_Ca_BS"/>
</dbReference>
<evidence type="ECO:0000256" key="6">
    <source>
        <dbReference type="ARBA" id="ARBA00022692"/>
    </source>
</evidence>
<dbReference type="SMART" id="SM00054">
    <property type="entry name" value="EFh"/>
    <property type="match status" value="2"/>
</dbReference>
<dbReference type="PANTHER" id="PTHR45628">
    <property type="entry name" value="VOLTAGE-DEPENDENT CALCIUM CHANNEL TYPE A SUBUNIT ALPHA-1"/>
    <property type="match status" value="1"/>
</dbReference>
<dbReference type="PROSITE" id="PS50222">
    <property type="entry name" value="EF_HAND_2"/>
    <property type="match status" value="2"/>
</dbReference>
<name>A0ABN9Q6K0_9DINO</name>
<keyword evidence="13" id="KW-0407">Ion channel</keyword>
<keyword evidence="12" id="KW-0325">Glycoprotein</keyword>
<evidence type="ECO:0000256" key="4">
    <source>
        <dbReference type="ARBA" id="ARBA00022568"/>
    </source>
</evidence>
<keyword evidence="8" id="KW-0851">Voltage-gated channel</keyword>
<dbReference type="Pfam" id="PF13499">
    <property type="entry name" value="EF-hand_7"/>
    <property type="match status" value="1"/>
</dbReference>
<comment type="caution">
    <text evidence="17">The sequence shown here is derived from an EMBL/GenBank/DDBJ whole genome shotgun (WGS) entry which is preliminary data.</text>
</comment>
<evidence type="ECO:0000256" key="1">
    <source>
        <dbReference type="ARBA" id="ARBA00004141"/>
    </source>
</evidence>
<feature type="domain" description="EF-hand" evidence="16">
    <location>
        <begin position="482"/>
        <end position="517"/>
    </location>
</feature>
<dbReference type="SUPFAM" id="SSF47473">
    <property type="entry name" value="EF-hand"/>
    <property type="match status" value="1"/>
</dbReference>
<keyword evidence="5" id="KW-0107">Calcium channel</keyword>
<feature type="compositionally biased region" description="Low complexity" evidence="14">
    <location>
        <begin position="31"/>
        <end position="45"/>
    </location>
</feature>
<keyword evidence="9 15" id="KW-1133">Transmembrane helix</keyword>
<reference evidence="17" key="1">
    <citation type="submission" date="2023-10" db="EMBL/GenBank/DDBJ databases">
        <authorList>
            <person name="Chen Y."/>
            <person name="Shah S."/>
            <person name="Dougan E. K."/>
            <person name="Thang M."/>
            <person name="Chan C."/>
        </authorList>
    </citation>
    <scope>NUCLEOTIDE SEQUENCE [LARGE SCALE GENOMIC DNA]</scope>
</reference>
<dbReference type="EMBL" id="CAUYUJ010002570">
    <property type="protein sequence ID" value="CAK0801397.1"/>
    <property type="molecule type" value="Genomic_DNA"/>
</dbReference>
<evidence type="ECO:0000313" key="17">
    <source>
        <dbReference type="EMBL" id="CAK0801397.1"/>
    </source>
</evidence>
<keyword evidence="7" id="KW-0106">Calcium</keyword>
<evidence type="ECO:0000256" key="9">
    <source>
        <dbReference type="ARBA" id="ARBA00022989"/>
    </source>
</evidence>
<evidence type="ECO:0000256" key="12">
    <source>
        <dbReference type="ARBA" id="ARBA00023180"/>
    </source>
</evidence>